<keyword evidence="2 10" id="KW-1003">Cell membrane</keyword>
<dbReference type="PANTHER" id="PTHR28259">
    <property type="entry name" value="FLUORIDE EXPORT PROTEIN 1-RELATED"/>
    <property type="match status" value="1"/>
</dbReference>
<evidence type="ECO:0000256" key="1">
    <source>
        <dbReference type="ARBA" id="ARBA00004651"/>
    </source>
</evidence>
<evidence type="ECO:0000256" key="6">
    <source>
        <dbReference type="ARBA" id="ARBA00023303"/>
    </source>
</evidence>
<evidence type="ECO:0000256" key="10">
    <source>
        <dbReference type="HAMAP-Rule" id="MF_00454"/>
    </source>
</evidence>
<evidence type="ECO:0000256" key="11">
    <source>
        <dbReference type="SAM" id="MobiDB-lite"/>
    </source>
</evidence>
<feature type="binding site" evidence="10">
    <location>
        <position position="106"/>
    </location>
    <ligand>
        <name>Na(+)</name>
        <dbReference type="ChEBI" id="CHEBI:29101"/>
        <note>structural</note>
    </ligand>
</feature>
<evidence type="ECO:0000256" key="9">
    <source>
        <dbReference type="ARBA" id="ARBA00049940"/>
    </source>
</evidence>
<reference evidence="12 13" key="1">
    <citation type="submission" date="2018-11" db="EMBL/GenBank/DDBJ databases">
        <title>Sequencing the genomes of 1000 actinobacteria strains.</title>
        <authorList>
            <person name="Klenk H.-P."/>
        </authorList>
    </citation>
    <scope>NUCLEOTIDE SEQUENCE [LARGE SCALE GENOMIC DNA]</scope>
    <source>
        <strain evidence="12 13">DSM 44254</strain>
    </source>
</reference>
<protein>
    <recommendedName>
        <fullName evidence="10">Fluoride-specific ion channel FluC</fullName>
    </recommendedName>
</protein>
<dbReference type="AlphaFoldDB" id="A0A3N1CW67"/>
<dbReference type="GO" id="GO:0046872">
    <property type="term" value="F:metal ion binding"/>
    <property type="evidence" value="ECO:0007669"/>
    <property type="project" value="UniProtKB-KW"/>
</dbReference>
<name>A0A3N1CW67_9ACTN</name>
<dbReference type="GO" id="GO:0140114">
    <property type="term" value="P:cellular detoxification of fluoride"/>
    <property type="evidence" value="ECO:0007669"/>
    <property type="project" value="UniProtKB-UniRule"/>
</dbReference>
<keyword evidence="13" id="KW-1185">Reference proteome</keyword>
<keyword evidence="4 10" id="KW-1133">Transmembrane helix</keyword>
<evidence type="ECO:0000256" key="7">
    <source>
        <dbReference type="ARBA" id="ARBA00035120"/>
    </source>
</evidence>
<evidence type="ECO:0000256" key="4">
    <source>
        <dbReference type="ARBA" id="ARBA00022989"/>
    </source>
</evidence>
<comment type="activity regulation">
    <text evidence="10">Na(+) is not transported, but it plays an essential structural role and its presence is essential for fluoride channel function.</text>
</comment>
<keyword evidence="10" id="KW-0406">Ion transport</keyword>
<feature type="transmembrane region" description="Helical" evidence="10">
    <location>
        <begin position="95"/>
        <end position="115"/>
    </location>
</feature>
<gene>
    <name evidence="10" type="primary">fluC</name>
    <name evidence="10" type="synonym">crcB</name>
    <name evidence="12" type="ORF">EDD29_3072</name>
</gene>
<dbReference type="EMBL" id="RJKE01000001">
    <property type="protein sequence ID" value="ROO85527.1"/>
    <property type="molecule type" value="Genomic_DNA"/>
</dbReference>
<keyword evidence="6 10" id="KW-0407">Ion channel</keyword>
<keyword evidence="10" id="KW-0915">Sodium</keyword>
<evidence type="ECO:0000256" key="5">
    <source>
        <dbReference type="ARBA" id="ARBA00023136"/>
    </source>
</evidence>
<evidence type="ECO:0000313" key="13">
    <source>
        <dbReference type="Proteomes" id="UP000272400"/>
    </source>
</evidence>
<comment type="function">
    <text evidence="9 10">Fluoride-specific ion channel. Important for reducing fluoride concentration in the cell, thus reducing its toxicity.</text>
</comment>
<feature type="transmembrane region" description="Helical" evidence="10">
    <location>
        <begin position="66"/>
        <end position="88"/>
    </location>
</feature>
<feature type="region of interest" description="Disordered" evidence="11">
    <location>
        <begin position="1"/>
        <end position="20"/>
    </location>
</feature>
<dbReference type="PANTHER" id="PTHR28259:SF1">
    <property type="entry name" value="FLUORIDE EXPORT PROTEIN 1-RELATED"/>
    <property type="match status" value="1"/>
</dbReference>
<dbReference type="GO" id="GO:0005886">
    <property type="term" value="C:plasma membrane"/>
    <property type="evidence" value="ECO:0007669"/>
    <property type="project" value="UniProtKB-SubCell"/>
</dbReference>
<feature type="transmembrane region" description="Helical" evidence="10">
    <location>
        <begin position="130"/>
        <end position="151"/>
    </location>
</feature>
<feature type="transmembrane region" description="Helical" evidence="10">
    <location>
        <begin position="30"/>
        <end position="54"/>
    </location>
</feature>
<keyword evidence="10" id="KW-0479">Metal-binding</keyword>
<dbReference type="RefSeq" id="WP_211359731.1">
    <property type="nucleotide sequence ID" value="NZ_RJKE01000001.1"/>
</dbReference>
<sequence>MAEAGEHLGRRQRAEASALDRTGSPMVRRLGAPGAALLDVAIGGAIGALARWLITEAMPGAQEGFPWGTLLVNLLGCLFMGVLTSYLLKGSPHAFVRPLLVTGYLGGFTTFSHLIDGIHALDRTTGWELGLGYAAASVLGGWIAIVVGLWAGARVPHRRTGGGGAR</sequence>
<comment type="caution">
    <text evidence="12">The sequence shown here is derived from an EMBL/GenBank/DDBJ whole genome shotgun (WGS) entry which is preliminary data.</text>
</comment>
<feature type="compositionally biased region" description="Basic and acidic residues" evidence="11">
    <location>
        <begin position="1"/>
        <end position="14"/>
    </location>
</feature>
<keyword evidence="3 10" id="KW-0812">Transmembrane</keyword>
<dbReference type="Proteomes" id="UP000272400">
    <property type="component" value="Unassembled WGS sequence"/>
</dbReference>
<dbReference type="Pfam" id="PF02537">
    <property type="entry name" value="CRCB"/>
    <property type="match status" value="1"/>
</dbReference>
<dbReference type="InterPro" id="IPR003691">
    <property type="entry name" value="FluC"/>
</dbReference>
<evidence type="ECO:0000256" key="8">
    <source>
        <dbReference type="ARBA" id="ARBA00035585"/>
    </source>
</evidence>
<proteinExistence type="inferred from homology"/>
<comment type="similarity">
    <text evidence="7 10">Belongs to the fluoride channel Fluc/FEX (TC 1.A.43) family.</text>
</comment>
<comment type="catalytic activity">
    <reaction evidence="8">
        <text>fluoride(in) = fluoride(out)</text>
        <dbReference type="Rhea" id="RHEA:76159"/>
        <dbReference type="ChEBI" id="CHEBI:17051"/>
    </reaction>
    <physiologicalReaction direction="left-to-right" evidence="8">
        <dbReference type="Rhea" id="RHEA:76160"/>
    </physiologicalReaction>
</comment>
<keyword evidence="10" id="KW-0813">Transport</keyword>
<feature type="binding site" evidence="10">
    <location>
        <position position="109"/>
    </location>
    <ligand>
        <name>Na(+)</name>
        <dbReference type="ChEBI" id="CHEBI:29101"/>
        <note>structural</note>
    </ligand>
</feature>
<evidence type="ECO:0000313" key="12">
    <source>
        <dbReference type="EMBL" id="ROO85527.1"/>
    </source>
</evidence>
<accession>A0A3N1CW67</accession>
<comment type="subcellular location">
    <subcellularLocation>
        <location evidence="1 10">Cell membrane</location>
        <topology evidence="1 10">Multi-pass membrane protein</topology>
    </subcellularLocation>
</comment>
<keyword evidence="5 10" id="KW-0472">Membrane</keyword>
<dbReference type="GO" id="GO:0062054">
    <property type="term" value="F:fluoride channel activity"/>
    <property type="evidence" value="ECO:0007669"/>
    <property type="project" value="UniProtKB-UniRule"/>
</dbReference>
<organism evidence="12 13">
    <name type="scientific">Actinocorallia herbida</name>
    <dbReference type="NCBI Taxonomy" id="58109"/>
    <lineage>
        <taxon>Bacteria</taxon>
        <taxon>Bacillati</taxon>
        <taxon>Actinomycetota</taxon>
        <taxon>Actinomycetes</taxon>
        <taxon>Streptosporangiales</taxon>
        <taxon>Thermomonosporaceae</taxon>
        <taxon>Actinocorallia</taxon>
    </lineage>
</organism>
<dbReference type="HAMAP" id="MF_00454">
    <property type="entry name" value="FluC"/>
    <property type="match status" value="1"/>
</dbReference>
<evidence type="ECO:0000256" key="2">
    <source>
        <dbReference type="ARBA" id="ARBA00022475"/>
    </source>
</evidence>
<evidence type="ECO:0000256" key="3">
    <source>
        <dbReference type="ARBA" id="ARBA00022692"/>
    </source>
</evidence>